<evidence type="ECO:0000313" key="4">
    <source>
        <dbReference type="EMBL" id="CAL4804469.1"/>
    </source>
</evidence>
<sequence length="460" mass="51111">MMLGAFWQTYQATNPGHPVFSTPFDLKGCVPIFLHGDEGRGLARRPFMVLSWQTVISHHGPGVCNDSTHSFTTRFLFSAISASLYDGDRSLDDLLDEFATELIDIAGIRLRIVCIGAKGVGKPIKFRSLAEAYDTGLVIAWLEDDLHVESVAFANLAGKAFSRELKLYKYRPKFHLGTHLALDLEGEIYDVEPPSDDNERRRLWTTLEEVTARRRLCRQLLKNIQTALQCSEVLQAGLAHVFQGPLMDALKTALKEPQKVGVSLFGTAIDIVSSIIQDDPSRVPQMIESGVLPGILAALNKETLRSAECLSFVPGVLASIALHAVGEDFLLNSPSKPIQLLTEILVDTNYAPLLHSQPEIAQIMSTQVDKVLRNRPSGPSKLTEHVVECMLSAMRGVIEEAKAYPDWTPLDLQDHTQYLADRLAPFSRFCWSILQTNEQTLKAFLEKKGLALVRQLQELP</sequence>
<keyword evidence="4" id="KW-0808">Transferase</keyword>
<organism evidence="2">
    <name type="scientific">Cladocopium goreaui</name>
    <dbReference type="NCBI Taxonomy" id="2562237"/>
    <lineage>
        <taxon>Eukaryota</taxon>
        <taxon>Sar</taxon>
        <taxon>Alveolata</taxon>
        <taxon>Dinophyceae</taxon>
        <taxon>Suessiales</taxon>
        <taxon>Symbiodiniaceae</taxon>
        <taxon>Cladocopium</taxon>
    </lineage>
</organism>
<dbReference type="Pfam" id="PF06025">
    <property type="entry name" value="DUF913"/>
    <property type="match status" value="1"/>
</dbReference>
<dbReference type="GO" id="GO:0016740">
    <property type="term" value="F:transferase activity"/>
    <property type="evidence" value="ECO:0007669"/>
    <property type="project" value="UniProtKB-KW"/>
</dbReference>
<comment type="caution">
    <text evidence="2">The sequence shown here is derived from an EMBL/GenBank/DDBJ whole genome shotgun (WGS) entry which is preliminary data.</text>
</comment>
<dbReference type="Proteomes" id="UP001152797">
    <property type="component" value="Unassembled WGS sequence"/>
</dbReference>
<dbReference type="InterPro" id="IPR010314">
    <property type="entry name" value="E3_Ub_ligase_DUF913"/>
</dbReference>
<reference evidence="2" key="1">
    <citation type="submission" date="2022-10" db="EMBL/GenBank/DDBJ databases">
        <authorList>
            <person name="Chen Y."/>
            <person name="Dougan E. K."/>
            <person name="Chan C."/>
            <person name="Rhodes N."/>
            <person name="Thang M."/>
        </authorList>
    </citation>
    <scope>NUCLEOTIDE SEQUENCE</scope>
</reference>
<gene>
    <name evidence="2" type="ORF">C1SCF055_LOCUS41826</name>
</gene>
<dbReference type="EMBL" id="CAMXCT020006622">
    <property type="protein sequence ID" value="CAL1170532.1"/>
    <property type="molecule type" value="Genomic_DNA"/>
</dbReference>
<evidence type="ECO:0000313" key="2">
    <source>
        <dbReference type="EMBL" id="CAI4017157.1"/>
    </source>
</evidence>
<accession>A0A9P1GM38</accession>
<proteinExistence type="predicted"/>
<protein>
    <submittedName>
        <fullName evidence="4">E3 ubiquitin-protein ligase ptr1 (HECT-type E 3 ubiquitin transferase ptr1) (Poly(A)+ RNA transport protein 1)</fullName>
    </submittedName>
</protein>
<dbReference type="EMBL" id="CAMXCT010006622">
    <property type="protein sequence ID" value="CAI4017157.1"/>
    <property type="molecule type" value="Genomic_DNA"/>
</dbReference>
<reference evidence="3" key="2">
    <citation type="submission" date="2024-04" db="EMBL/GenBank/DDBJ databases">
        <authorList>
            <person name="Chen Y."/>
            <person name="Shah S."/>
            <person name="Dougan E. K."/>
            <person name="Thang M."/>
            <person name="Chan C."/>
        </authorList>
    </citation>
    <scope>NUCLEOTIDE SEQUENCE [LARGE SCALE GENOMIC DNA]</scope>
</reference>
<dbReference type="AlphaFoldDB" id="A0A9P1GM38"/>
<evidence type="ECO:0000313" key="5">
    <source>
        <dbReference type="Proteomes" id="UP001152797"/>
    </source>
</evidence>
<evidence type="ECO:0000313" key="3">
    <source>
        <dbReference type="EMBL" id="CAL1170532.1"/>
    </source>
</evidence>
<dbReference type="EMBL" id="CAMXCT030006622">
    <property type="protein sequence ID" value="CAL4804469.1"/>
    <property type="molecule type" value="Genomic_DNA"/>
</dbReference>
<evidence type="ECO:0000259" key="1">
    <source>
        <dbReference type="Pfam" id="PF06025"/>
    </source>
</evidence>
<keyword evidence="5" id="KW-1185">Reference proteome</keyword>
<feature type="non-terminal residue" evidence="2">
    <location>
        <position position="1"/>
    </location>
</feature>
<dbReference type="OrthoDB" id="8068875at2759"/>
<name>A0A9P1GM38_9DINO</name>
<feature type="domain" description="DUF913" evidence="1">
    <location>
        <begin position="212"/>
        <end position="389"/>
    </location>
</feature>